<dbReference type="KEGG" id="cbar:PATL70BA_2161"/>
<name>A0A3P7S7B9_9FIRM</name>
<dbReference type="InterPro" id="IPR004358">
    <property type="entry name" value="Sig_transdc_His_kin-like_C"/>
</dbReference>
<evidence type="ECO:0000313" key="13">
    <source>
        <dbReference type="Proteomes" id="UP000279029"/>
    </source>
</evidence>
<dbReference type="InterPro" id="IPR036890">
    <property type="entry name" value="HATPase_C_sf"/>
</dbReference>
<keyword evidence="5" id="KW-0808">Transferase</keyword>
<dbReference type="Pfam" id="PF00512">
    <property type="entry name" value="HisKA"/>
    <property type="match status" value="1"/>
</dbReference>
<dbReference type="Gene3D" id="3.30.450.20">
    <property type="entry name" value="PAS domain"/>
    <property type="match status" value="1"/>
</dbReference>
<keyword evidence="13" id="KW-1185">Reference proteome</keyword>
<dbReference type="InterPro" id="IPR035965">
    <property type="entry name" value="PAS-like_dom_sf"/>
</dbReference>
<feature type="domain" description="Histidine kinase" evidence="10">
    <location>
        <begin position="378"/>
        <end position="596"/>
    </location>
</feature>
<evidence type="ECO:0000256" key="2">
    <source>
        <dbReference type="ARBA" id="ARBA00004370"/>
    </source>
</evidence>
<keyword evidence="8 9" id="KW-0472">Membrane</keyword>
<dbReference type="AlphaFoldDB" id="A0A3P7S7B9"/>
<evidence type="ECO:0000256" key="7">
    <source>
        <dbReference type="ARBA" id="ARBA00023012"/>
    </source>
</evidence>
<proteinExistence type="predicted"/>
<dbReference type="Pfam" id="PF02518">
    <property type="entry name" value="HATPase_c"/>
    <property type="match status" value="1"/>
</dbReference>
<feature type="transmembrane region" description="Helical" evidence="9">
    <location>
        <begin position="16"/>
        <end position="38"/>
    </location>
</feature>
<dbReference type="FunFam" id="3.30.565.10:FF:000006">
    <property type="entry name" value="Sensor histidine kinase WalK"/>
    <property type="match status" value="1"/>
</dbReference>
<reference evidence="12 13" key="1">
    <citation type="submission" date="2018-09" db="EMBL/GenBank/DDBJ databases">
        <authorList>
            <person name="Postec A."/>
        </authorList>
    </citation>
    <scope>NUCLEOTIDE SEQUENCE [LARGE SCALE GENOMIC DNA]</scope>
    <source>
        <strain evidence="12">70B-A</strain>
    </source>
</reference>
<dbReference type="SUPFAM" id="SSF47384">
    <property type="entry name" value="Homodimeric domain of signal transducing histidine kinase"/>
    <property type="match status" value="1"/>
</dbReference>
<keyword evidence="4" id="KW-0597">Phosphoprotein</keyword>
<dbReference type="SUPFAM" id="SSF158472">
    <property type="entry name" value="HAMP domain-like"/>
    <property type="match status" value="1"/>
</dbReference>
<evidence type="ECO:0000256" key="1">
    <source>
        <dbReference type="ARBA" id="ARBA00000085"/>
    </source>
</evidence>
<dbReference type="SMART" id="SM00387">
    <property type="entry name" value="HATPase_c"/>
    <property type="match status" value="1"/>
</dbReference>
<dbReference type="InterPro" id="IPR003660">
    <property type="entry name" value="HAMP_dom"/>
</dbReference>
<dbReference type="GO" id="GO:0004721">
    <property type="term" value="F:phosphoprotein phosphatase activity"/>
    <property type="evidence" value="ECO:0007669"/>
    <property type="project" value="TreeGrafter"/>
</dbReference>
<keyword evidence="6" id="KW-0418">Kinase</keyword>
<feature type="transmembrane region" description="Helical" evidence="9">
    <location>
        <begin position="180"/>
        <end position="201"/>
    </location>
</feature>
<dbReference type="GO" id="GO:0000155">
    <property type="term" value="F:phosphorelay sensor kinase activity"/>
    <property type="evidence" value="ECO:0007669"/>
    <property type="project" value="InterPro"/>
</dbReference>
<dbReference type="FunFam" id="1.10.287.130:FF:000001">
    <property type="entry name" value="Two-component sensor histidine kinase"/>
    <property type="match status" value="1"/>
</dbReference>
<dbReference type="GO" id="GO:0016036">
    <property type="term" value="P:cellular response to phosphate starvation"/>
    <property type="evidence" value="ECO:0007669"/>
    <property type="project" value="TreeGrafter"/>
</dbReference>
<dbReference type="CDD" id="cd00075">
    <property type="entry name" value="HATPase"/>
    <property type="match status" value="1"/>
</dbReference>
<dbReference type="CDD" id="cd06225">
    <property type="entry name" value="HAMP"/>
    <property type="match status" value="1"/>
</dbReference>
<dbReference type="PROSITE" id="PS50109">
    <property type="entry name" value="HIS_KIN"/>
    <property type="match status" value="1"/>
</dbReference>
<dbReference type="InterPro" id="IPR003661">
    <property type="entry name" value="HisK_dim/P_dom"/>
</dbReference>
<dbReference type="InterPro" id="IPR050351">
    <property type="entry name" value="BphY/WalK/GraS-like"/>
</dbReference>
<dbReference type="PRINTS" id="PR00344">
    <property type="entry name" value="BCTRLSENSOR"/>
</dbReference>
<gene>
    <name evidence="12" type="ORF">PATL70BA_2161</name>
</gene>
<dbReference type="EC" id="2.7.13.3" evidence="3"/>
<organism evidence="12 13">
    <name type="scientific">Petrocella atlantisensis</name>
    <dbReference type="NCBI Taxonomy" id="2173034"/>
    <lineage>
        <taxon>Bacteria</taxon>
        <taxon>Bacillati</taxon>
        <taxon>Bacillota</taxon>
        <taxon>Clostridia</taxon>
        <taxon>Lachnospirales</taxon>
        <taxon>Vallitaleaceae</taxon>
        <taxon>Petrocella</taxon>
    </lineage>
</organism>
<evidence type="ECO:0000256" key="8">
    <source>
        <dbReference type="ARBA" id="ARBA00023136"/>
    </source>
</evidence>
<evidence type="ECO:0000256" key="5">
    <source>
        <dbReference type="ARBA" id="ARBA00022679"/>
    </source>
</evidence>
<evidence type="ECO:0000256" key="4">
    <source>
        <dbReference type="ARBA" id="ARBA00022553"/>
    </source>
</evidence>
<dbReference type="SMART" id="SM00388">
    <property type="entry name" value="HisKA"/>
    <property type="match status" value="1"/>
</dbReference>
<keyword evidence="9" id="KW-1133">Transmembrane helix</keyword>
<dbReference type="GO" id="GO:0005886">
    <property type="term" value="C:plasma membrane"/>
    <property type="evidence" value="ECO:0007669"/>
    <property type="project" value="TreeGrafter"/>
</dbReference>
<evidence type="ECO:0000313" key="12">
    <source>
        <dbReference type="EMBL" id="VDN48049.1"/>
    </source>
</evidence>
<keyword evidence="7" id="KW-0902">Two-component regulatory system</keyword>
<accession>A0A3P7S7B9</accession>
<dbReference type="PANTHER" id="PTHR45453">
    <property type="entry name" value="PHOSPHATE REGULON SENSOR PROTEIN PHOR"/>
    <property type="match status" value="1"/>
</dbReference>
<evidence type="ECO:0000259" key="11">
    <source>
        <dbReference type="PROSITE" id="PS50885"/>
    </source>
</evidence>
<dbReference type="Gene3D" id="1.10.287.130">
    <property type="match status" value="1"/>
</dbReference>
<dbReference type="Gene3D" id="6.10.340.10">
    <property type="match status" value="1"/>
</dbReference>
<dbReference type="Proteomes" id="UP000279029">
    <property type="component" value="Chromosome"/>
</dbReference>
<dbReference type="Gene3D" id="3.30.565.10">
    <property type="entry name" value="Histidine kinase-like ATPase, C-terminal domain"/>
    <property type="match status" value="1"/>
</dbReference>
<evidence type="ECO:0000256" key="6">
    <source>
        <dbReference type="ARBA" id="ARBA00022777"/>
    </source>
</evidence>
<evidence type="ECO:0000259" key="10">
    <source>
        <dbReference type="PROSITE" id="PS50109"/>
    </source>
</evidence>
<dbReference type="InterPro" id="IPR005467">
    <property type="entry name" value="His_kinase_dom"/>
</dbReference>
<dbReference type="SUPFAM" id="SSF55785">
    <property type="entry name" value="PYP-like sensor domain (PAS domain)"/>
    <property type="match status" value="1"/>
</dbReference>
<dbReference type="RefSeq" id="WP_172596198.1">
    <property type="nucleotide sequence ID" value="NZ_LR130778.1"/>
</dbReference>
<evidence type="ECO:0000256" key="3">
    <source>
        <dbReference type="ARBA" id="ARBA00012438"/>
    </source>
</evidence>
<dbReference type="InterPro" id="IPR036097">
    <property type="entry name" value="HisK_dim/P_sf"/>
</dbReference>
<comment type="subcellular location">
    <subcellularLocation>
        <location evidence="2">Membrane</location>
    </subcellularLocation>
</comment>
<dbReference type="InterPro" id="IPR003594">
    <property type="entry name" value="HATPase_dom"/>
</dbReference>
<dbReference type="EMBL" id="LR130778">
    <property type="protein sequence ID" value="VDN48049.1"/>
    <property type="molecule type" value="Genomic_DNA"/>
</dbReference>
<feature type="domain" description="HAMP" evidence="11">
    <location>
        <begin position="203"/>
        <end position="255"/>
    </location>
</feature>
<evidence type="ECO:0000256" key="9">
    <source>
        <dbReference type="SAM" id="Phobius"/>
    </source>
</evidence>
<dbReference type="CDD" id="cd00082">
    <property type="entry name" value="HisKA"/>
    <property type="match status" value="1"/>
</dbReference>
<dbReference type="Pfam" id="PF00672">
    <property type="entry name" value="HAMP"/>
    <property type="match status" value="1"/>
</dbReference>
<keyword evidence="9" id="KW-0812">Transmembrane</keyword>
<dbReference type="SMART" id="SM00304">
    <property type="entry name" value="HAMP"/>
    <property type="match status" value="1"/>
</dbReference>
<dbReference type="PROSITE" id="PS50885">
    <property type="entry name" value="HAMP"/>
    <property type="match status" value="1"/>
</dbReference>
<dbReference type="SUPFAM" id="SSF55874">
    <property type="entry name" value="ATPase domain of HSP90 chaperone/DNA topoisomerase II/histidine kinase"/>
    <property type="match status" value="1"/>
</dbReference>
<dbReference type="PANTHER" id="PTHR45453:SF1">
    <property type="entry name" value="PHOSPHATE REGULON SENSOR PROTEIN PHOR"/>
    <property type="match status" value="1"/>
</dbReference>
<sequence length="597" mass="67751">MKVGNTMSISIRWRLVLMYVLMVVIVMMVSGTMIVLLVRSNEMESVQESIQLAVEAIKTTAFEDVDIDDIEDVKLKLSDVYEKYAALYKGKRVFLLDRTSRVVLPLSDAAKGLSFPTHQVMGAIEDGQHETYDKNRRLPGDDRKYIGYAENIKGSDGRVVYVVYVLGETTSVTNSIEKTIMVIISAAAVAILIAIVLGFIFSDFLTKPITALTVKARDMARGQLDKPIKVYANDEIGQLTKNFNRMAKSLNETLNEITSEKNKLEIVFKHMTDGILVFDKIGVMIHSNPASIDMLKLDRQISFQEVFNPYLEVSYNDLKNMVQEETILHVVIVENRYYSVYFAKFLDQHNEAVGLICVIQDITEHKKLEEMQKEFVANVSHELRTPLTTIKSYTETLLEGALEDSDIAVRFLEVINHESDRMTALVQDLLELSKLDNKQIKFAMNDINLENILEDSINKYRIHSEKKNQSLIYHKPNNTFRTIGDVNRIEQVIKNIISNAVKYSPEGAIIEISIEDQNKYVKVSIADNGMGISKDDLKRIFERFYRVDKARSREMGGTGLGLAIAKEIMEYHGGKILVDSEVGVGTTFELYFLNKQS</sequence>
<comment type="catalytic activity">
    <reaction evidence="1">
        <text>ATP + protein L-histidine = ADP + protein N-phospho-L-histidine.</text>
        <dbReference type="EC" id="2.7.13.3"/>
    </reaction>
</comment>
<protein>
    <recommendedName>
        <fullName evidence="3">histidine kinase</fullName>
        <ecNumber evidence="3">2.7.13.3</ecNumber>
    </recommendedName>
</protein>